<accession>A0A418VBD2</accession>
<gene>
    <name evidence="1" type="ORF">D3875_18895</name>
</gene>
<comment type="caution">
    <text evidence="1">The sequence shown here is derived from an EMBL/GenBank/DDBJ whole genome shotgun (WGS) entry which is preliminary data.</text>
</comment>
<name>A0A418VBD2_9DEIO</name>
<dbReference type="RefSeq" id="WP_119766046.1">
    <property type="nucleotide sequence ID" value="NZ_QYUJ01000014.1"/>
</dbReference>
<dbReference type="AlphaFoldDB" id="A0A418VBD2"/>
<protein>
    <submittedName>
        <fullName evidence="1">Uncharacterized protein</fullName>
    </submittedName>
</protein>
<proteinExistence type="predicted"/>
<dbReference type="OrthoDB" id="6922187at2"/>
<evidence type="ECO:0000313" key="2">
    <source>
        <dbReference type="Proteomes" id="UP000286287"/>
    </source>
</evidence>
<keyword evidence="2" id="KW-1185">Reference proteome</keyword>
<evidence type="ECO:0000313" key="1">
    <source>
        <dbReference type="EMBL" id="RJF73312.1"/>
    </source>
</evidence>
<organism evidence="1 2">
    <name type="scientific">Deinococcus cavernae</name>
    <dbReference type="NCBI Taxonomy" id="2320857"/>
    <lineage>
        <taxon>Bacteria</taxon>
        <taxon>Thermotogati</taxon>
        <taxon>Deinococcota</taxon>
        <taxon>Deinococci</taxon>
        <taxon>Deinococcales</taxon>
        <taxon>Deinococcaceae</taxon>
        <taxon>Deinococcus</taxon>
    </lineage>
</organism>
<dbReference type="EMBL" id="QYUJ01000014">
    <property type="protein sequence ID" value="RJF73312.1"/>
    <property type="molecule type" value="Genomic_DNA"/>
</dbReference>
<reference evidence="1 2" key="1">
    <citation type="submission" date="2018-09" db="EMBL/GenBank/DDBJ databases">
        <authorList>
            <person name="Zhu H."/>
        </authorList>
    </citation>
    <scope>NUCLEOTIDE SEQUENCE [LARGE SCALE GENOMIC DNA]</scope>
    <source>
        <strain evidence="1 2">K2S05-167</strain>
    </source>
</reference>
<sequence length="85" mass="9443">MASIHIREIMEILRARGENDASMFQNEGGYFLEILTDDPQDTRIALESGAIDEEFRDKVISVGSPFGSVLIIFDAAGMLKSLEFC</sequence>
<dbReference type="Proteomes" id="UP000286287">
    <property type="component" value="Unassembled WGS sequence"/>
</dbReference>